<evidence type="ECO:0000313" key="1">
    <source>
        <dbReference type="EMBL" id="EEE59209.1"/>
    </source>
</evidence>
<gene>
    <name evidence="1" type="ORF">OsJ_11164</name>
</gene>
<accession>B9F8W1</accession>
<reference evidence="1" key="2">
    <citation type="submission" date="2008-12" db="EMBL/GenBank/DDBJ databases">
        <title>Improved gene annotation of the rice (Oryza sativa) genomes.</title>
        <authorList>
            <person name="Wang J."/>
            <person name="Li R."/>
            <person name="Fan W."/>
            <person name="Huang Q."/>
            <person name="Zhang J."/>
            <person name="Zhou Y."/>
            <person name="Hu Y."/>
            <person name="Zi S."/>
            <person name="Li J."/>
            <person name="Ni P."/>
            <person name="Zheng H."/>
            <person name="Zhang Y."/>
            <person name="Zhao M."/>
            <person name="Hao Q."/>
            <person name="McDermott J."/>
            <person name="Samudrala R."/>
            <person name="Kristiansen K."/>
            <person name="Wong G.K.-S."/>
        </authorList>
    </citation>
    <scope>NUCLEOTIDE SEQUENCE</scope>
</reference>
<name>B9F8W1_ORYSJ</name>
<organism evidence="1">
    <name type="scientific">Oryza sativa subsp. japonica</name>
    <name type="common">Rice</name>
    <dbReference type="NCBI Taxonomy" id="39947"/>
    <lineage>
        <taxon>Eukaryota</taxon>
        <taxon>Viridiplantae</taxon>
        <taxon>Streptophyta</taxon>
        <taxon>Embryophyta</taxon>
        <taxon>Tracheophyta</taxon>
        <taxon>Spermatophyta</taxon>
        <taxon>Magnoliopsida</taxon>
        <taxon>Liliopsida</taxon>
        <taxon>Poales</taxon>
        <taxon>Poaceae</taxon>
        <taxon>BOP clade</taxon>
        <taxon>Oryzoideae</taxon>
        <taxon>Oryzeae</taxon>
        <taxon>Oryzinae</taxon>
        <taxon>Oryza</taxon>
        <taxon>Oryza sativa</taxon>
    </lineage>
</organism>
<protein>
    <submittedName>
        <fullName evidence="1">Uncharacterized protein</fullName>
    </submittedName>
</protein>
<reference evidence="1" key="1">
    <citation type="journal article" date="2005" name="PLoS Biol.">
        <title>The genomes of Oryza sativa: a history of duplications.</title>
        <authorList>
            <person name="Yu J."/>
            <person name="Wang J."/>
            <person name="Lin W."/>
            <person name="Li S."/>
            <person name="Li H."/>
            <person name="Zhou J."/>
            <person name="Ni P."/>
            <person name="Dong W."/>
            <person name="Hu S."/>
            <person name="Zeng C."/>
            <person name="Zhang J."/>
            <person name="Zhang Y."/>
            <person name="Li R."/>
            <person name="Xu Z."/>
            <person name="Li S."/>
            <person name="Li X."/>
            <person name="Zheng H."/>
            <person name="Cong L."/>
            <person name="Lin L."/>
            <person name="Yin J."/>
            <person name="Geng J."/>
            <person name="Li G."/>
            <person name="Shi J."/>
            <person name="Liu J."/>
            <person name="Lv H."/>
            <person name="Li J."/>
            <person name="Wang J."/>
            <person name="Deng Y."/>
            <person name="Ran L."/>
            <person name="Shi X."/>
            <person name="Wang X."/>
            <person name="Wu Q."/>
            <person name="Li C."/>
            <person name="Ren X."/>
            <person name="Wang J."/>
            <person name="Wang X."/>
            <person name="Li D."/>
            <person name="Liu D."/>
            <person name="Zhang X."/>
            <person name="Ji Z."/>
            <person name="Zhao W."/>
            <person name="Sun Y."/>
            <person name="Zhang Z."/>
            <person name="Bao J."/>
            <person name="Han Y."/>
            <person name="Dong L."/>
            <person name="Ji J."/>
            <person name="Chen P."/>
            <person name="Wu S."/>
            <person name="Liu J."/>
            <person name="Xiao Y."/>
            <person name="Bu D."/>
            <person name="Tan J."/>
            <person name="Yang L."/>
            <person name="Ye C."/>
            <person name="Zhang J."/>
            <person name="Xu J."/>
            <person name="Zhou Y."/>
            <person name="Yu Y."/>
            <person name="Zhang B."/>
            <person name="Zhuang S."/>
            <person name="Wei H."/>
            <person name="Liu B."/>
            <person name="Lei M."/>
            <person name="Yu H."/>
            <person name="Li Y."/>
            <person name="Xu H."/>
            <person name="Wei S."/>
            <person name="He X."/>
            <person name="Fang L."/>
            <person name="Zhang Z."/>
            <person name="Zhang Y."/>
            <person name="Huang X."/>
            <person name="Su Z."/>
            <person name="Tong W."/>
            <person name="Li J."/>
            <person name="Tong Z."/>
            <person name="Li S."/>
            <person name="Ye J."/>
            <person name="Wang L."/>
            <person name="Fang L."/>
            <person name="Lei T."/>
            <person name="Chen C."/>
            <person name="Chen H."/>
            <person name="Xu Z."/>
            <person name="Li H."/>
            <person name="Huang H."/>
            <person name="Zhang F."/>
            <person name="Xu H."/>
            <person name="Li N."/>
            <person name="Zhao C."/>
            <person name="Li S."/>
            <person name="Dong L."/>
            <person name="Huang Y."/>
            <person name="Li L."/>
            <person name="Xi Y."/>
            <person name="Qi Q."/>
            <person name="Li W."/>
            <person name="Zhang B."/>
            <person name="Hu W."/>
            <person name="Zhang Y."/>
            <person name="Tian X."/>
            <person name="Jiao Y."/>
            <person name="Liang X."/>
            <person name="Jin J."/>
            <person name="Gao L."/>
            <person name="Zheng W."/>
            <person name="Hao B."/>
            <person name="Liu S."/>
            <person name="Wang W."/>
            <person name="Yuan L."/>
            <person name="Cao M."/>
            <person name="McDermott J."/>
            <person name="Samudrala R."/>
            <person name="Wang J."/>
            <person name="Wong G.K."/>
            <person name="Yang H."/>
        </authorList>
    </citation>
    <scope>NUCLEOTIDE SEQUENCE [LARGE SCALE GENOMIC DNA]</scope>
</reference>
<proteinExistence type="predicted"/>
<dbReference type="EMBL" id="CM000140">
    <property type="protein sequence ID" value="EEE59209.1"/>
    <property type="molecule type" value="Genomic_DNA"/>
</dbReference>
<dbReference type="Proteomes" id="UP000007752">
    <property type="component" value="Chromosome 3"/>
</dbReference>
<sequence length="109" mass="12572">MVTLYGAPELLYRSFYFDSDRLEHIRALAIANNDNENLLSRRRTHLRHCLGFGPCVGATDEATVHHGQATLPLPRAVLRYEYMRSVVDYFNVMRAWPSLASTLLIMMWS</sequence>
<dbReference type="AlphaFoldDB" id="B9F8W1"/>